<protein>
    <recommendedName>
        <fullName evidence="6">Lantibiotic dehydratase</fullName>
    </recommendedName>
</protein>
<feature type="domain" description="Lantibiotic dehydratase N-terminal" evidence="2">
    <location>
        <begin position="50"/>
        <end position="655"/>
    </location>
</feature>
<organism evidence="4 5">
    <name type="scientific">Cellulosimicrobium cellulans</name>
    <name type="common">Arthrobacter luteus</name>
    <dbReference type="NCBI Taxonomy" id="1710"/>
    <lineage>
        <taxon>Bacteria</taxon>
        <taxon>Bacillati</taxon>
        <taxon>Actinomycetota</taxon>
        <taxon>Actinomycetes</taxon>
        <taxon>Micrococcales</taxon>
        <taxon>Promicromonosporaceae</taxon>
        <taxon>Cellulosimicrobium</taxon>
    </lineage>
</organism>
<dbReference type="Proteomes" id="UP000196228">
    <property type="component" value="Chromosome"/>
</dbReference>
<evidence type="ECO:0000256" key="1">
    <source>
        <dbReference type="SAM" id="MobiDB-lite"/>
    </source>
</evidence>
<dbReference type="EMBL" id="CP021383">
    <property type="protein sequence ID" value="ARU52633.1"/>
    <property type="molecule type" value="Genomic_DNA"/>
</dbReference>
<evidence type="ECO:0000259" key="2">
    <source>
        <dbReference type="Pfam" id="PF04738"/>
    </source>
</evidence>
<feature type="region of interest" description="Disordered" evidence="1">
    <location>
        <begin position="359"/>
        <end position="380"/>
    </location>
</feature>
<feature type="domain" description="Thiopeptide-type bacteriocin biosynthesis" evidence="3">
    <location>
        <begin position="741"/>
        <end position="959"/>
    </location>
</feature>
<evidence type="ECO:0008006" key="6">
    <source>
        <dbReference type="Google" id="ProtNLM"/>
    </source>
</evidence>
<dbReference type="RefSeq" id="WP_087471596.1">
    <property type="nucleotide sequence ID" value="NZ_CP021383.1"/>
</dbReference>
<dbReference type="AlphaFoldDB" id="A0A1Y0HZP9"/>
<dbReference type="InterPro" id="IPR006827">
    <property type="entry name" value="Lant_deHydtase_N"/>
</dbReference>
<sequence>MRTDRSYENLQAPSPTVAVRCATLPVTRYPVGSENLSPLEHLRLLWSSSPLRESVAVSSPDLATRIEDVLSGRSEPSERRLERLRAGLLRFALRAVTRATPFGTFAGVADTDRSAGPLRLGSGHRRHVRVDPAVAQDLAQGEDVPLVPHPGLVVRGDRLVVPVRWGRRSGRATASSVRTSALVTQVMELCRDGLTRSELVARVVESGVPEAAAGRLVARLVDFEVLVPSAGRSMFEGLRQPGVPDDVVRALEGYATAPWGDGAAELAEAQAALRAAHGAAGTSTGSPHRGAFVHVDTYLDVRGAVPEDLVKAAAAVAPVLARVSPVPAPRPGVVRWAERFRERYGSALVPVLRAADPERGLGLPEKWDEPDPSDEADPERRRLLSVRASLLDRARRTGTGSVTLLDEDLRSLPHNGGWPSSYDLFVGLSQRDGRTVLTVTPVGARSPGGRGIGRFTLGNADLAERARTWAGYDRAVHAEAVVAELDCGTDDGALNVVGMTVALHAATLALTGSAGSREDDRRIRLDELFLGTVDEGSLGLFLGDGTPVELRQLTMLNTDQYAEIVRLLLEVGQSGGVAPRWSWGPVGGLVDYVPEVVYRGVVLSEQAWRWTGGRGSRDAVSGWLREAGLPRYVTVGDGDNRLHLDTEDPVHVDLLAGELGERPAWVHEAPPPERLGTIPGPDGDHAAELVVTLPTPDEHRARARRWSPRPVVREADDEARRLDIGKGWTYLTLKARRDRFDGLVRTLAAAAGARPWYFVRYDEQGHGQLRLRVNADLAALGDLFDVVARLRADGTVGEVAVRTFELELERYGGAVSFGIWQDAFCVESQALVAGAALRVRSSDDEPDYAFAAGLVEAWLSVAAPDPETADRVLELVDEGYAAELGPDVHVLRATARQHEARASDAAAALGEALREHWTAPSAVDAVRDATVVQSALHLFCNRLGLDRREEFVVLRIADRARRKERARAGSRAG</sequence>
<dbReference type="InterPro" id="IPR023809">
    <property type="entry name" value="Thiopep_bacteriocin_synth_dom"/>
</dbReference>
<evidence type="ECO:0000313" key="4">
    <source>
        <dbReference type="EMBL" id="ARU52633.1"/>
    </source>
</evidence>
<dbReference type="KEGG" id="cceu:CBR64_15405"/>
<dbReference type="NCBIfam" id="TIGR03891">
    <property type="entry name" value="thiopep_ocin"/>
    <property type="match status" value="1"/>
</dbReference>
<proteinExistence type="predicted"/>
<dbReference type="Pfam" id="PF04738">
    <property type="entry name" value="Lant_dehydr_N"/>
    <property type="match status" value="1"/>
</dbReference>
<dbReference type="Pfam" id="PF14028">
    <property type="entry name" value="Lant_dehydr_C"/>
    <property type="match status" value="1"/>
</dbReference>
<accession>A0A1Y0HZP9</accession>
<gene>
    <name evidence="4" type="ORF">CBR64_15405</name>
</gene>
<evidence type="ECO:0000313" key="5">
    <source>
        <dbReference type="Proteomes" id="UP000196228"/>
    </source>
</evidence>
<dbReference type="OrthoDB" id="3607295at2"/>
<evidence type="ECO:0000259" key="3">
    <source>
        <dbReference type="Pfam" id="PF14028"/>
    </source>
</evidence>
<reference evidence="4 5" key="1">
    <citation type="submission" date="2017-05" db="EMBL/GenBank/DDBJ databases">
        <authorList>
            <person name="Song R."/>
            <person name="Chenine A.L."/>
            <person name="Ruprecht R.M."/>
        </authorList>
    </citation>
    <scope>NUCLEOTIDE SEQUENCE [LARGE SCALE GENOMIC DNA]</scope>
    <source>
        <strain evidence="4 5">PSBB019</strain>
    </source>
</reference>
<name>A0A1Y0HZP9_CELCE</name>
<feature type="compositionally biased region" description="Basic and acidic residues" evidence="1">
    <location>
        <begin position="359"/>
        <end position="369"/>
    </location>
</feature>